<dbReference type="AlphaFoldDB" id="A0AAD1S846"/>
<evidence type="ECO:0000313" key="2">
    <source>
        <dbReference type="EMBL" id="CAH2294690.1"/>
    </source>
</evidence>
<proteinExistence type="predicted"/>
<evidence type="ECO:0000313" key="3">
    <source>
        <dbReference type="Proteomes" id="UP001295444"/>
    </source>
</evidence>
<sequence length="123" mass="13232">MGGGKKKKELPPSVATLFRTPGEAQRPTQSDHEEDQGSDSEWGAHTPTPSAPLTTASEATADIKTHVAEKISKQLTGLRADMEALTTRTDQTEVRLTTLATASTAQSQEISYLHGRLTAFRTP</sequence>
<organism evidence="2 3">
    <name type="scientific">Pelobates cultripes</name>
    <name type="common">Western spadefoot toad</name>
    <dbReference type="NCBI Taxonomy" id="61616"/>
    <lineage>
        <taxon>Eukaryota</taxon>
        <taxon>Metazoa</taxon>
        <taxon>Chordata</taxon>
        <taxon>Craniata</taxon>
        <taxon>Vertebrata</taxon>
        <taxon>Euteleostomi</taxon>
        <taxon>Amphibia</taxon>
        <taxon>Batrachia</taxon>
        <taxon>Anura</taxon>
        <taxon>Pelobatoidea</taxon>
        <taxon>Pelobatidae</taxon>
        <taxon>Pelobates</taxon>
    </lineage>
</organism>
<keyword evidence="3" id="KW-1185">Reference proteome</keyword>
<feature type="compositionally biased region" description="Low complexity" evidence="1">
    <location>
        <begin position="44"/>
        <end position="60"/>
    </location>
</feature>
<reference evidence="2" key="1">
    <citation type="submission" date="2022-03" db="EMBL/GenBank/DDBJ databases">
        <authorList>
            <person name="Alioto T."/>
            <person name="Alioto T."/>
            <person name="Gomez Garrido J."/>
        </authorList>
    </citation>
    <scope>NUCLEOTIDE SEQUENCE</scope>
</reference>
<dbReference type="EMBL" id="OW240916">
    <property type="protein sequence ID" value="CAH2294690.1"/>
    <property type="molecule type" value="Genomic_DNA"/>
</dbReference>
<dbReference type="Proteomes" id="UP001295444">
    <property type="component" value="Chromosome 05"/>
</dbReference>
<name>A0AAD1S846_PELCU</name>
<evidence type="ECO:0000256" key="1">
    <source>
        <dbReference type="SAM" id="MobiDB-lite"/>
    </source>
</evidence>
<accession>A0AAD1S846</accession>
<protein>
    <submittedName>
        <fullName evidence="2">Uncharacterized protein</fullName>
    </submittedName>
</protein>
<feature type="region of interest" description="Disordered" evidence="1">
    <location>
        <begin position="1"/>
        <end position="61"/>
    </location>
</feature>
<gene>
    <name evidence="2" type="ORF">PECUL_23A053296</name>
</gene>